<dbReference type="AlphaFoldDB" id="E8R7X2"/>
<reference evidence="1 2" key="2">
    <citation type="journal article" date="2011" name="Stand. Genomic Sci.">
        <title>Complete genome sequence of Desulfurococcus mucosus type strain (O7/1).</title>
        <authorList>
            <person name="Wirth R."/>
            <person name="Chertkov O."/>
            <person name="Held B."/>
            <person name="Lapidus A."/>
            <person name="Nolan M."/>
            <person name="Lucas S."/>
            <person name="Hammon N."/>
            <person name="Deshpande S."/>
            <person name="Cheng J.F."/>
            <person name="Tapia R."/>
            <person name="Han C."/>
            <person name="Goodwin L."/>
            <person name="Pitluck S."/>
            <person name="Liolios K."/>
            <person name="Ioanna P."/>
            <person name="Ivanova N."/>
            <person name="Mavromatis K."/>
            <person name="Mikhailova N."/>
            <person name="Pati A."/>
            <person name="Chen A."/>
            <person name="Palaniappan K."/>
            <person name="Land M."/>
            <person name="Hauser L."/>
            <person name="Chang Y.J."/>
            <person name="Jeffries C.D."/>
            <person name="Bilek Y."/>
            <person name="Hader T."/>
            <person name="Rohde M."/>
            <person name="Spring S."/>
            <person name="Sikorski J."/>
            <person name="Goker M."/>
            <person name="Woyke T."/>
            <person name="Bristow J."/>
            <person name="Eisen J.A."/>
            <person name="Markowitz V."/>
            <person name="Hugenholtz P."/>
            <person name="Kyrpides N.C."/>
            <person name="Klenk H.P."/>
        </authorList>
    </citation>
    <scope>NUCLEOTIDE SEQUENCE [LARGE SCALE GENOMIC DNA]</scope>
    <source>
        <strain evidence="2">ATCC 35584 / DSM 2162 / JCM 9187 / O7/1</strain>
    </source>
</reference>
<protein>
    <submittedName>
        <fullName evidence="1">Uncharacterized protein</fullName>
    </submittedName>
</protein>
<dbReference type="KEGG" id="dmu:Desmu_0279"/>
<dbReference type="HOGENOM" id="CLU_649923_0_0_2"/>
<dbReference type="GeneID" id="10152971"/>
<dbReference type="Proteomes" id="UP000001068">
    <property type="component" value="Chromosome"/>
</dbReference>
<dbReference type="EMBL" id="CP002363">
    <property type="protein sequence ID" value="ADV64598.1"/>
    <property type="molecule type" value="Genomic_DNA"/>
</dbReference>
<evidence type="ECO:0000313" key="1">
    <source>
        <dbReference type="EMBL" id="ADV64598.1"/>
    </source>
</evidence>
<dbReference type="eggNOG" id="arCOG10615">
    <property type="taxonomic scope" value="Archaea"/>
</dbReference>
<name>E8R7X2_DESM0</name>
<organism evidence="1 2">
    <name type="scientific">Desulfurococcus mucosus (strain ATCC 35584 / DSM 2162 / JCM 9187 / O7/1)</name>
    <dbReference type="NCBI Taxonomy" id="765177"/>
    <lineage>
        <taxon>Archaea</taxon>
        <taxon>Thermoproteota</taxon>
        <taxon>Thermoprotei</taxon>
        <taxon>Desulfurococcales</taxon>
        <taxon>Desulfurococcaceae</taxon>
        <taxon>Desulfurococcus</taxon>
    </lineage>
</organism>
<reference evidence="2" key="1">
    <citation type="submission" date="2010-11" db="EMBL/GenBank/DDBJ databases">
        <title>The complete genome of Desulfurococcus mucosus DSM 2162.</title>
        <authorList>
            <consortium name="US DOE Joint Genome Institute (JGI-PGF)"/>
            <person name="Lucas S."/>
            <person name="Copeland A."/>
            <person name="Lapidus A."/>
            <person name="Bruce D."/>
            <person name="Goodwin L."/>
            <person name="Pitluck S."/>
            <person name="Kyrpides N."/>
            <person name="Mavromatis K."/>
            <person name="Pagani I."/>
            <person name="Ivanova N."/>
            <person name="Ovchinnikova G."/>
            <person name="Chertkov O."/>
            <person name="Held B."/>
            <person name="Brettin T."/>
            <person name="Detter J.C."/>
            <person name="Tapia R."/>
            <person name="Han C."/>
            <person name="Land M."/>
            <person name="Hauser L."/>
            <person name="Markowitz V."/>
            <person name="Cheng J.-F."/>
            <person name="Hugenholtz P."/>
            <person name="Woyke T."/>
            <person name="Wu D."/>
            <person name="Wirth R."/>
            <person name="Bilek Y."/>
            <person name="Hader T."/>
            <person name="Klenk H.-P."/>
            <person name="Eisen J.A."/>
        </authorList>
    </citation>
    <scope>NUCLEOTIDE SEQUENCE [LARGE SCALE GENOMIC DNA]</scope>
    <source>
        <strain evidence="2">ATCC 35584 / DSM 2162 / JCM 9187 / O7/1</strain>
    </source>
</reference>
<gene>
    <name evidence="1" type="ordered locus">Desmu_0279</name>
</gene>
<proteinExistence type="predicted"/>
<sequence precursor="true">MRAQLPVVIAVTLLVLLMTTTLLYTTSTLTYYSNIQVAEEKQTIWRAIDAQLDTVIVSAVASANKTAYQSFMNKWSSEMQRYNDINQTPTRYSRTCRAITASWPTIYDYTSFVCPGECGLNYSKPGVNASLDRFIQGLNSTLQFYLNAVSSSVYSALQNWGTLMRDAGITVVVYPPSVDYRVGFEGNPSIPYSRFINVLRVNVSVDVFSVEAGYKHFDKYVEYGFNVTFVRGRLLCDSFILPVYIDAYVDVNGRRSLYIPDPSRIQLRVYSKMLERLSTSQTPFITLRNDSGTLYAAGSLYASYYYGNGSTLVIFKIPVNVDACKSLSLAAGLVVNSTAFVYFDGYTIYDDTFPPPYDNPFPPPKNLSCNGYTSVTLAYLFAGLLSLDINGLTVFSGVKIVWKIYWDTQPSGYDWIITLLASVYGDERCVFQYTAPLY</sequence>
<dbReference type="OrthoDB" id="18833at2157"/>
<accession>E8R7X2</accession>
<evidence type="ECO:0000313" key="2">
    <source>
        <dbReference type="Proteomes" id="UP000001068"/>
    </source>
</evidence>
<dbReference type="STRING" id="765177.Desmu_0279"/>
<keyword evidence="2" id="KW-1185">Reference proteome</keyword>
<dbReference type="RefSeq" id="WP_013561820.1">
    <property type="nucleotide sequence ID" value="NC_014961.1"/>
</dbReference>